<dbReference type="GO" id="GO:0005801">
    <property type="term" value="C:cis-Golgi network"/>
    <property type="evidence" value="ECO:0007669"/>
    <property type="project" value="InterPro"/>
</dbReference>
<keyword evidence="8" id="KW-0472">Membrane</keyword>
<keyword evidence="3" id="KW-0813">Transport</keyword>
<name>A0A804HSC8_MUSAM</name>
<evidence type="ECO:0000256" key="2">
    <source>
        <dbReference type="ARBA" id="ARBA00008473"/>
    </source>
</evidence>
<evidence type="ECO:0000256" key="5">
    <source>
        <dbReference type="ARBA" id="ARBA00022927"/>
    </source>
</evidence>
<dbReference type="AlphaFoldDB" id="A0A804HSC8"/>
<gene>
    <name evidence="9" type="ORF">GSMUA_293860.1</name>
</gene>
<evidence type="ECO:0000256" key="6">
    <source>
        <dbReference type="ARBA" id="ARBA00022989"/>
    </source>
</evidence>
<evidence type="ECO:0000313" key="11">
    <source>
        <dbReference type="Proteomes" id="UP000012960"/>
    </source>
</evidence>
<dbReference type="GO" id="GO:0000139">
    <property type="term" value="C:Golgi membrane"/>
    <property type="evidence" value="ECO:0007669"/>
    <property type="project" value="UniProtKB-SubCell"/>
</dbReference>
<dbReference type="EMBL" id="HG996466">
    <property type="protein sequence ID" value="CAG1859091.1"/>
    <property type="molecule type" value="Genomic_DNA"/>
</dbReference>
<dbReference type="Gramene" id="Ma01_t10060.1">
    <property type="protein sequence ID" value="Ma01_p10060.1"/>
    <property type="gene ID" value="Ma01_g10060"/>
</dbReference>
<keyword evidence="6" id="KW-1133">Transmembrane helix</keyword>
<dbReference type="EnsemblPlants" id="Ma01_t10060.1">
    <property type="protein sequence ID" value="Ma01_p10060.1"/>
    <property type="gene ID" value="Ma01_g10060"/>
</dbReference>
<dbReference type="GO" id="GO:0015031">
    <property type="term" value="P:protein transport"/>
    <property type="evidence" value="ECO:0007669"/>
    <property type="project" value="UniProtKB-KW"/>
</dbReference>
<keyword evidence="7" id="KW-0333">Golgi apparatus</keyword>
<sequence>MLHQITQEFKRTKGNLDSTSEHAELLDSVVISTSGTMSPRVNLLRERAAIQGSISHIDGVIGQSTIDKISFGITRDFTRRCSRKSEPAW</sequence>
<dbReference type="PANTHER" id="PTHR21094:SF2">
    <property type="entry name" value="GOLGI SNAP RECEPTOR COMPLEX MEMBER 1"/>
    <property type="match status" value="1"/>
</dbReference>
<comment type="subcellular location">
    <subcellularLocation>
        <location evidence="1">Golgi apparatus membrane</location>
        <topology evidence="1">Single-pass type IV membrane protein</topology>
    </subcellularLocation>
</comment>
<organism evidence="10 11">
    <name type="scientific">Musa acuminata subsp. malaccensis</name>
    <name type="common">Wild banana</name>
    <name type="synonym">Musa malaccensis</name>
    <dbReference type="NCBI Taxonomy" id="214687"/>
    <lineage>
        <taxon>Eukaryota</taxon>
        <taxon>Viridiplantae</taxon>
        <taxon>Streptophyta</taxon>
        <taxon>Embryophyta</taxon>
        <taxon>Tracheophyta</taxon>
        <taxon>Spermatophyta</taxon>
        <taxon>Magnoliopsida</taxon>
        <taxon>Liliopsida</taxon>
        <taxon>Zingiberales</taxon>
        <taxon>Musaceae</taxon>
        <taxon>Musa</taxon>
    </lineage>
</organism>
<reference evidence="9" key="1">
    <citation type="submission" date="2021-03" db="EMBL/GenBank/DDBJ databases">
        <authorList>
            <consortium name="Genoscope - CEA"/>
            <person name="William W."/>
        </authorList>
    </citation>
    <scope>NUCLEOTIDE SEQUENCE</scope>
    <source>
        <strain evidence="9">Doubled-haploid Pahang</strain>
    </source>
</reference>
<evidence type="ECO:0000313" key="10">
    <source>
        <dbReference type="EnsemblPlants" id="Ma01_p10060.1"/>
    </source>
</evidence>
<comment type="similarity">
    <text evidence="2">Belongs to the GOSR1 family.</text>
</comment>
<dbReference type="PANTHER" id="PTHR21094">
    <property type="entry name" value="GOS-28 SNARE- RELATED"/>
    <property type="match status" value="1"/>
</dbReference>
<dbReference type="InterPro" id="IPR023601">
    <property type="entry name" value="Golgi_SNAP_su1"/>
</dbReference>
<dbReference type="Proteomes" id="UP000012960">
    <property type="component" value="Unplaced"/>
</dbReference>
<evidence type="ECO:0000256" key="7">
    <source>
        <dbReference type="ARBA" id="ARBA00023034"/>
    </source>
</evidence>
<evidence type="ECO:0000313" key="9">
    <source>
        <dbReference type="EMBL" id="CAG1859091.1"/>
    </source>
</evidence>
<keyword evidence="5" id="KW-0653">Protein transport</keyword>
<accession>A0A804HSC8</accession>
<keyword evidence="4" id="KW-0812">Transmembrane</keyword>
<keyword evidence="11" id="KW-1185">Reference proteome</keyword>
<evidence type="ECO:0000256" key="1">
    <source>
        <dbReference type="ARBA" id="ARBA00004409"/>
    </source>
</evidence>
<evidence type="ECO:0000256" key="4">
    <source>
        <dbReference type="ARBA" id="ARBA00022692"/>
    </source>
</evidence>
<evidence type="ECO:0000256" key="3">
    <source>
        <dbReference type="ARBA" id="ARBA00022448"/>
    </source>
</evidence>
<reference evidence="10" key="2">
    <citation type="submission" date="2021-05" db="UniProtKB">
        <authorList>
            <consortium name="EnsemblPlants"/>
        </authorList>
    </citation>
    <scope>IDENTIFICATION</scope>
    <source>
        <strain evidence="10">subsp. malaccensis</strain>
    </source>
</reference>
<dbReference type="InParanoid" id="A0A804HSC8"/>
<protein>
    <submittedName>
        <fullName evidence="9">(wild Malaysian banana) hypothetical protein</fullName>
    </submittedName>
</protein>
<proteinExistence type="inferred from homology"/>
<dbReference type="GO" id="GO:0006888">
    <property type="term" value="P:endoplasmic reticulum to Golgi vesicle-mediated transport"/>
    <property type="evidence" value="ECO:0007669"/>
    <property type="project" value="InterPro"/>
</dbReference>
<evidence type="ECO:0000256" key="8">
    <source>
        <dbReference type="ARBA" id="ARBA00023136"/>
    </source>
</evidence>